<dbReference type="SUPFAM" id="SSF51905">
    <property type="entry name" value="FAD/NAD(P)-binding domain"/>
    <property type="match status" value="1"/>
</dbReference>
<dbReference type="Gene3D" id="3.90.660.10">
    <property type="match status" value="1"/>
</dbReference>
<dbReference type="GO" id="GO:0050660">
    <property type="term" value="F:flavin adenine dinucleotide binding"/>
    <property type="evidence" value="ECO:0007669"/>
    <property type="project" value="TreeGrafter"/>
</dbReference>
<protein>
    <recommendedName>
        <fullName evidence="1">Amine oxidase domain-containing protein</fullName>
    </recommendedName>
</protein>
<evidence type="ECO:0000313" key="2">
    <source>
        <dbReference type="EMBL" id="KAK0652999.1"/>
    </source>
</evidence>
<evidence type="ECO:0000259" key="1">
    <source>
        <dbReference type="Pfam" id="PF01593"/>
    </source>
</evidence>
<evidence type="ECO:0000313" key="3">
    <source>
        <dbReference type="Proteomes" id="UP001174936"/>
    </source>
</evidence>
<dbReference type="InterPro" id="IPR036188">
    <property type="entry name" value="FAD/NAD-bd_sf"/>
</dbReference>
<gene>
    <name evidence="2" type="ORF">B0T16DRAFT_388160</name>
</gene>
<dbReference type="GO" id="GO:0003682">
    <property type="term" value="F:chromatin binding"/>
    <property type="evidence" value="ECO:0007669"/>
    <property type="project" value="TreeGrafter"/>
</dbReference>
<name>A0AA40CXP4_9PEZI</name>
<dbReference type="PANTHER" id="PTHR10742:SF414">
    <property type="entry name" value="CONTAINING AMINE OXIDASE, PUTATIVE (AFU_ORTHOLOGUE AFUA_3G12150)-RELATED"/>
    <property type="match status" value="1"/>
</dbReference>
<organism evidence="2 3">
    <name type="scientific">Cercophora newfieldiana</name>
    <dbReference type="NCBI Taxonomy" id="92897"/>
    <lineage>
        <taxon>Eukaryota</taxon>
        <taxon>Fungi</taxon>
        <taxon>Dikarya</taxon>
        <taxon>Ascomycota</taxon>
        <taxon>Pezizomycotina</taxon>
        <taxon>Sordariomycetes</taxon>
        <taxon>Sordariomycetidae</taxon>
        <taxon>Sordariales</taxon>
        <taxon>Lasiosphaeriaceae</taxon>
        <taxon>Cercophora</taxon>
    </lineage>
</organism>
<dbReference type="Pfam" id="PF01593">
    <property type="entry name" value="Amino_oxidase"/>
    <property type="match status" value="1"/>
</dbReference>
<comment type="caution">
    <text evidence="2">The sequence shown here is derived from an EMBL/GenBank/DDBJ whole genome shotgun (WGS) entry which is preliminary data.</text>
</comment>
<dbReference type="GO" id="GO:0006338">
    <property type="term" value="P:chromatin remodeling"/>
    <property type="evidence" value="ECO:0007669"/>
    <property type="project" value="TreeGrafter"/>
</dbReference>
<dbReference type="SUPFAM" id="SSF54373">
    <property type="entry name" value="FAD-linked reductases, C-terminal domain"/>
    <property type="match status" value="1"/>
</dbReference>
<dbReference type="InterPro" id="IPR002937">
    <property type="entry name" value="Amino_oxidase"/>
</dbReference>
<reference evidence="2" key="1">
    <citation type="submission" date="2023-06" db="EMBL/GenBank/DDBJ databases">
        <title>Genome-scale phylogeny and comparative genomics of the fungal order Sordariales.</title>
        <authorList>
            <consortium name="Lawrence Berkeley National Laboratory"/>
            <person name="Hensen N."/>
            <person name="Bonometti L."/>
            <person name="Westerberg I."/>
            <person name="Brannstrom I.O."/>
            <person name="Guillou S."/>
            <person name="Cros-Aarteil S."/>
            <person name="Calhoun S."/>
            <person name="Haridas S."/>
            <person name="Kuo A."/>
            <person name="Mondo S."/>
            <person name="Pangilinan J."/>
            <person name="Riley R."/>
            <person name="Labutti K."/>
            <person name="Andreopoulos B."/>
            <person name="Lipzen A."/>
            <person name="Chen C."/>
            <person name="Yanf M."/>
            <person name="Daum C."/>
            <person name="Ng V."/>
            <person name="Clum A."/>
            <person name="Steindorff A."/>
            <person name="Ohm R."/>
            <person name="Martin F."/>
            <person name="Silar P."/>
            <person name="Natvig D."/>
            <person name="Lalanne C."/>
            <person name="Gautier V."/>
            <person name="Ament-Velasquez S.L."/>
            <person name="Kruys A."/>
            <person name="Hutchinson M.I."/>
            <person name="Powell A.J."/>
            <person name="Barry K."/>
            <person name="Miller A.N."/>
            <person name="Grigoriev I.V."/>
            <person name="Debuchy R."/>
            <person name="Gladieux P."/>
            <person name="Thoren M.H."/>
            <person name="Johannesson H."/>
        </authorList>
    </citation>
    <scope>NUCLEOTIDE SEQUENCE</scope>
    <source>
        <strain evidence="2">SMH2532-1</strain>
    </source>
</reference>
<dbReference type="GO" id="GO:0016491">
    <property type="term" value="F:oxidoreductase activity"/>
    <property type="evidence" value="ECO:0007669"/>
    <property type="project" value="InterPro"/>
</dbReference>
<dbReference type="PANTHER" id="PTHR10742">
    <property type="entry name" value="FLAVIN MONOAMINE OXIDASE"/>
    <property type="match status" value="1"/>
</dbReference>
<dbReference type="InterPro" id="IPR050281">
    <property type="entry name" value="Flavin_monoamine_oxidase"/>
</dbReference>
<dbReference type="AlphaFoldDB" id="A0AA40CXP4"/>
<proteinExistence type="predicted"/>
<sequence length="495" mass="54570">MDQAPKGGYLSCNGSNGRHIGVIGAGMAGLRSAELLLRAGFQVTVIEGRDRLGGRTQQFRLPNGHEVDVGANWIHGAADNPLMELARETGTAVCSFDPMTSLVVDENGNLLPVEEGAEYSLMMWILFEKAFEYSREHTAEIDPSTSLLDFCRERVAEVVPGTDESFQKKRRILLQMCELWGNYVGSPIRGQSLKFFWLEESVEGENLFCAGTYRRILKKIAQPVVEGANILYQTRAVEIRGRSSGGVGVVTADGQTLEFDELIVTTPLGWLKQNLGAFRPSLPDRLAQAIQSIDYGSLEKVYISFPKAFWLTGDRTVNGFCHWLTPAYDLHKNPSRWANECLELGSLEGPNGHATLLFYINGEESSHVTSKVRCLTGPKEREEFLFSFFKPYYSRLPLYDENDPNCQPNGCMSTDWLSDDLAGNGSYSNFQIGLRQGDQDIVTMRAGVPAEGIWLAGEHTAPFTALGTVTGAYLSGEDVANRIIAVHREGAVGGF</sequence>
<accession>A0AA40CXP4</accession>
<dbReference type="Gene3D" id="3.50.50.60">
    <property type="entry name" value="FAD/NAD(P)-binding domain"/>
    <property type="match status" value="1"/>
</dbReference>
<dbReference type="EMBL" id="JAULSV010000002">
    <property type="protein sequence ID" value="KAK0652999.1"/>
    <property type="molecule type" value="Genomic_DNA"/>
</dbReference>
<dbReference type="PRINTS" id="PR00419">
    <property type="entry name" value="ADXRDTASE"/>
</dbReference>
<keyword evidence="3" id="KW-1185">Reference proteome</keyword>
<dbReference type="Proteomes" id="UP001174936">
    <property type="component" value="Unassembled WGS sequence"/>
</dbReference>
<feature type="domain" description="Amine oxidase" evidence="1">
    <location>
        <begin position="27"/>
        <end position="484"/>
    </location>
</feature>